<keyword evidence="2 5" id="KW-0808">Transferase</keyword>
<dbReference type="GO" id="GO:0052929">
    <property type="term" value="F:ATP:3'-cytidine-cytidine-tRNA adenylyltransferase activity"/>
    <property type="evidence" value="ECO:0007669"/>
    <property type="project" value="TreeGrafter"/>
</dbReference>
<dbReference type="Gene3D" id="1.10.3090.10">
    <property type="entry name" value="cca-adding enzyme, domain 2"/>
    <property type="match status" value="1"/>
</dbReference>
<evidence type="ECO:0000256" key="4">
    <source>
        <dbReference type="ARBA" id="ARBA00034736"/>
    </source>
</evidence>
<dbReference type="FunFam" id="3.30.460.10:FF:000019">
    <property type="entry name" value="tRNA nucleotidyltransferase cca2"/>
    <property type="match status" value="1"/>
</dbReference>
<keyword evidence="3 5" id="KW-0694">RNA-binding</keyword>
<dbReference type="Proteomes" id="UP000830671">
    <property type="component" value="Chromosome 10"/>
</dbReference>
<feature type="domain" description="Poly A polymerase head" evidence="6">
    <location>
        <begin position="390"/>
        <end position="535"/>
    </location>
</feature>
<dbReference type="SUPFAM" id="SSF81891">
    <property type="entry name" value="Poly A polymerase C-terminal region-like"/>
    <property type="match status" value="1"/>
</dbReference>
<dbReference type="PANTHER" id="PTHR13734:SF5">
    <property type="entry name" value="CCA TRNA NUCLEOTIDYLTRANSFERASE, MITOCHONDRIAL"/>
    <property type="match status" value="1"/>
</dbReference>
<dbReference type="SUPFAM" id="SSF81301">
    <property type="entry name" value="Nucleotidyltransferase"/>
    <property type="match status" value="1"/>
</dbReference>
<accession>A0A9Q8W9R8</accession>
<evidence type="ECO:0000256" key="3">
    <source>
        <dbReference type="ARBA" id="ARBA00022884"/>
    </source>
</evidence>
<evidence type="ECO:0000259" key="6">
    <source>
        <dbReference type="Pfam" id="PF01743"/>
    </source>
</evidence>
<evidence type="ECO:0000256" key="5">
    <source>
        <dbReference type="RuleBase" id="RU003953"/>
    </source>
</evidence>
<comment type="similarity">
    <text evidence="4">Belongs to the TTI2 family.</text>
</comment>
<dbReference type="GO" id="GO:0005739">
    <property type="term" value="C:mitochondrion"/>
    <property type="evidence" value="ECO:0007669"/>
    <property type="project" value="UniProtKB-ARBA"/>
</dbReference>
<dbReference type="GeneID" id="73351324"/>
<evidence type="ECO:0000313" key="8">
    <source>
        <dbReference type="Proteomes" id="UP000830671"/>
    </source>
</evidence>
<evidence type="ECO:0000256" key="1">
    <source>
        <dbReference type="ARBA" id="ARBA00007265"/>
    </source>
</evidence>
<protein>
    <submittedName>
        <fullName evidence="7">Poly A polymerase head domain-containing protein</fullName>
    </submittedName>
</protein>
<dbReference type="GO" id="GO:0001680">
    <property type="term" value="P:tRNA 3'-terminal CCA addition"/>
    <property type="evidence" value="ECO:0007669"/>
    <property type="project" value="UniProtKB-ARBA"/>
</dbReference>
<organism evidence="7 8">
    <name type="scientific">Colletotrichum lupini</name>
    <dbReference type="NCBI Taxonomy" id="145971"/>
    <lineage>
        <taxon>Eukaryota</taxon>
        <taxon>Fungi</taxon>
        <taxon>Dikarya</taxon>
        <taxon>Ascomycota</taxon>
        <taxon>Pezizomycotina</taxon>
        <taxon>Sordariomycetes</taxon>
        <taxon>Hypocreomycetidae</taxon>
        <taxon>Glomerellales</taxon>
        <taxon>Glomerellaceae</taxon>
        <taxon>Colletotrichum</taxon>
        <taxon>Colletotrichum acutatum species complex</taxon>
    </lineage>
</organism>
<dbReference type="Pfam" id="PF01743">
    <property type="entry name" value="PolyA_pol"/>
    <property type="match status" value="1"/>
</dbReference>
<proteinExistence type="inferred from homology"/>
<dbReference type="InterPro" id="IPR002646">
    <property type="entry name" value="PolA_pol_head_dom"/>
</dbReference>
<dbReference type="GO" id="GO:0003723">
    <property type="term" value="F:RNA binding"/>
    <property type="evidence" value="ECO:0007669"/>
    <property type="project" value="UniProtKB-KW"/>
</dbReference>
<dbReference type="GO" id="GO:0110078">
    <property type="term" value="C:TTT Hsp90 cochaperone complex"/>
    <property type="evidence" value="ECO:0007669"/>
    <property type="project" value="InterPro"/>
</dbReference>
<sequence length="1402" mass="155707">MDFYRGIPALCGIQYVLDKRPSRHHKHWTVSVVTVPNIPSSLCFDRGAAIWKTWSHHQFWASDNPISFTTHIHFETTSTQTLTFRYLSTKVLNKSLARACVLRAVFSPVHGTLITSFPLLTVTFGELEANIKFSWLSWFDSPFFALLILTCRDLSRLIALTPCPNLTIHQLTAHQPLVSTFHLELTITSNPSAVLHDQPHPHHQPTIHRLPLTIPGSRLLASRPVLRPFLTSCNRACACASASITTATTTTLAKIKARGLTRRTFYPSTFCTGASADSTPSNCQACRVMLRTCARPRSVLTWNRCSVPRASLYPCLMKRNFDAFVGRPSVSSPSKMTTSIAASSMSNFTTANDPPTLSLTSKEQQLRDLLVDVAAFIDGAGRSPEPLVLRWAGGWVRDKLLGIESHDIDTAINAMTGYAFSLELRDYCALEEHTKKHSIGPDDMGSLHRIAANPDKSKHLETATTRMFGLDVDFVNLRKETYTQDSRNPTMEFGTAEEDALRRDATINALFYNLHTGLVEDLTGGLADMKSRLIRTPMEPFQTFTDDPLRVMRLLRFASRLDFSIDPAATAVMADPQVLNALKLKISRERVGVEMEKMLKGKNPCMSLDLIRTLNLYEAIFTDSSDSGHPSPDLSKWKLAYDLLDRLAHDKDPGLIYDVLVTSDEAAYFAWNLAAITPYSHITEEVPLPKARGTVPLTTLVAREGIKAPNKLCDVITAAYRHRVEILGLKKSFGAGQSRTTERGIVGMAIRKWDSHGGHWRIQVLYALLVEAIEKLPSDSPTDRAEFLSGWQKFLDHLTDLDVMDAPSLTRLVDGRLLGKELGVRPGKWMGQALDVCVAWQLRHPDETEPAGAIEEDALEDGLCTINRAKTSTVFGSARCRFYLTKEQIFCIFLTSSMRRSFIAGLPVLEYKMLEKPAQHHTAARIDFALTVPAQSCCYLLPSTVNHLLDFGSEEVRLLMSSVVPTCPERNLSYYLHTIEALHRATSSSLEFNVDRDLPKRYTLTDLARDLSEVEHFQPPISTLSALSLCLRNADRIDEGPQDHESIAQLSSHALGLLSSSSGPLSNTDPALAEQALDILRSLVVRFSPSLDDQDLIAIAAYTDRKRTWTTVNAELYAREILERSLDGVQKQAFITSVVLEGFIRPLFSRNSSSRITSTGRKAHFADDSQDRFTPGASADTDDAKSWKTTQAYAITVFSWAVEQSHDALVEKSWPLFTPVLLALLDDPDTENKARGLAVLGDFLVKCPGKVLVQTGLGDIFEQSVFPTLLSLPTLTPEKESLLLLDPAYSAIIRLAKIQFPGEGDRDKKKGLLTRLLREGVFMGYWQASDYVGIVELLARQTTSIVNELGFLATAHLKELLSMVSAIMTDPFLASHPSSIQAAAQAFGAILIHQRLLVEYAR</sequence>
<reference evidence="7" key="1">
    <citation type="journal article" date="2021" name="Mol. Plant Microbe Interact.">
        <title>Complete Genome Sequence of the Plant-Pathogenic Fungus Colletotrichum lupini.</title>
        <authorList>
            <person name="Baroncelli R."/>
            <person name="Pensec F."/>
            <person name="Da Lio D."/>
            <person name="Boufleur T."/>
            <person name="Vicente I."/>
            <person name="Sarrocco S."/>
            <person name="Picot A."/>
            <person name="Baraldi E."/>
            <person name="Sukno S."/>
            <person name="Thon M."/>
            <person name="Le Floch G."/>
        </authorList>
    </citation>
    <scope>NUCLEOTIDE SEQUENCE</scope>
    <source>
        <strain evidence="7">IMI 504893</strain>
    </source>
</reference>
<dbReference type="PANTHER" id="PTHR13734">
    <property type="entry name" value="TRNA-NUCLEOTIDYLTRANSFERASE"/>
    <property type="match status" value="1"/>
</dbReference>
<evidence type="ECO:0000256" key="2">
    <source>
        <dbReference type="ARBA" id="ARBA00022679"/>
    </source>
</evidence>
<keyword evidence="8" id="KW-1185">Reference proteome</keyword>
<dbReference type="GO" id="GO:0052927">
    <property type="term" value="F:CC tRNA cytidylyltransferase activity"/>
    <property type="evidence" value="ECO:0007669"/>
    <property type="project" value="TreeGrafter"/>
</dbReference>
<dbReference type="SUPFAM" id="SSF48371">
    <property type="entry name" value="ARM repeat"/>
    <property type="match status" value="1"/>
</dbReference>
<dbReference type="Gene3D" id="3.30.460.10">
    <property type="entry name" value="Beta Polymerase, domain 2"/>
    <property type="match status" value="1"/>
</dbReference>
<dbReference type="InterPro" id="IPR043519">
    <property type="entry name" value="NT_sf"/>
</dbReference>
<name>A0A9Q8W9R8_9PEZI</name>
<dbReference type="Pfam" id="PF10521">
    <property type="entry name" value="Tti2"/>
    <property type="match status" value="1"/>
</dbReference>
<evidence type="ECO:0000313" key="7">
    <source>
        <dbReference type="EMBL" id="UQC75893.1"/>
    </source>
</evidence>
<dbReference type="InterPro" id="IPR016024">
    <property type="entry name" value="ARM-type_fold"/>
</dbReference>
<gene>
    <name evidence="7" type="ORF">CLUP02_17402</name>
</gene>
<dbReference type="EMBL" id="CP019472">
    <property type="protein sequence ID" value="UQC75893.1"/>
    <property type="molecule type" value="Genomic_DNA"/>
</dbReference>
<dbReference type="RefSeq" id="XP_049137538.1">
    <property type="nucleotide sequence ID" value="XM_049296314.1"/>
</dbReference>
<dbReference type="InterPro" id="IPR018870">
    <property type="entry name" value="Tti2"/>
</dbReference>
<comment type="similarity">
    <text evidence="1 5">Belongs to the tRNA nucleotidyltransferase/poly(A) polymerase family.</text>
</comment>
<dbReference type="KEGG" id="clup:CLUP02_17402"/>
<dbReference type="CDD" id="cd05398">
    <property type="entry name" value="NT_ClassII-CCAase"/>
    <property type="match status" value="1"/>
</dbReference>